<sequence>MRTPVLPYRQNLASCAALVNGAGLGQSWPIMRLPALLPAIAAFLALSVATSGAQTVLFPAPSGTSAREIVVYSSLDNDLAAPLLQAFQARHPDLAVRYDNLLTGELHERIVRETRQGTGTADFAFSSAMDLQIKLANDGFARAVVTPDTPDWPDWANWRDTAYALTFEPAVFAYHKPSFAGQEPPATRADLVRWIAGHPDQARGRIGTYDIARSGVGYLFMARDQELYPGIWSVVQAMGRAGVQQFPTSSALLERISDGRLAIGYNLLGSYAADWARRHPDVGLILPRDFTVVVSRVALVPAAARHPELGAELLSFLMSPEGQTLLSRTLRLSAVSLEVAGQQSPAGGMQDLAGLRLKPVPVSPGLLAYLDQATRAKLLARWTEAISGR</sequence>
<dbReference type="SUPFAM" id="SSF53850">
    <property type="entry name" value="Periplasmic binding protein-like II"/>
    <property type="match status" value="1"/>
</dbReference>
<dbReference type="PANTHER" id="PTHR30006">
    <property type="entry name" value="THIAMINE-BINDING PERIPLASMIC PROTEIN-RELATED"/>
    <property type="match status" value="1"/>
</dbReference>
<dbReference type="Proteomes" id="UP001609376">
    <property type="component" value="Unassembled WGS sequence"/>
</dbReference>
<dbReference type="Pfam" id="PF13416">
    <property type="entry name" value="SBP_bac_8"/>
    <property type="match status" value="1"/>
</dbReference>
<dbReference type="InterPro" id="IPR006059">
    <property type="entry name" value="SBP"/>
</dbReference>
<protein>
    <submittedName>
        <fullName evidence="2">ABC transporter substrate-binding protein</fullName>
    </submittedName>
</protein>
<accession>A0ABW7LNB3</accession>
<evidence type="ECO:0000256" key="1">
    <source>
        <dbReference type="ARBA" id="ARBA00022729"/>
    </source>
</evidence>
<reference evidence="2 3" key="1">
    <citation type="submission" date="2024-10" db="EMBL/GenBank/DDBJ databases">
        <title>Paracoccus drimophilus sp. nov., a novel bacterium from corn roots in Hunan.</title>
        <authorList>
            <person name="Li X."/>
        </authorList>
    </citation>
    <scope>NUCLEOTIDE SEQUENCE [LARGE SCALE GENOMIC DNA]</scope>
    <source>
        <strain evidence="2 3">NGMCC 1.201697</strain>
    </source>
</reference>
<evidence type="ECO:0000313" key="2">
    <source>
        <dbReference type="EMBL" id="MFH5775821.1"/>
    </source>
</evidence>
<comment type="caution">
    <text evidence="2">The sequence shown here is derived from an EMBL/GenBank/DDBJ whole genome shotgun (WGS) entry which is preliminary data.</text>
</comment>
<dbReference type="PANTHER" id="PTHR30006:SF25">
    <property type="entry name" value="PHOSPHOGLYCERATE TRANSPORT REGULATORY PROTEIN PGTC"/>
    <property type="match status" value="1"/>
</dbReference>
<keyword evidence="3" id="KW-1185">Reference proteome</keyword>
<dbReference type="RefSeq" id="WP_311760158.1">
    <property type="nucleotide sequence ID" value="NZ_JBIMPR010000013.1"/>
</dbReference>
<evidence type="ECO:0000313" key="3">
    <source>
        <dbReference type="Proteomes" id="UP001609376"/>
    </source>
</evidence>
<keyword evidence="1" id="KW-0732">Signal</keyword>
<proteinExistence type="predicted"/>
<dbReference type="Gene3D" id="3.40.190.10">
    <property type="entry name" value="Periplasmic binding protein-like II"/>
    <property type="match status" value="2"/>
</dbReference>
<gene>
    <name evidence="2" type="ORF">ACHFJ0_16340</name>
</gene>
<name>A0ABW7LNB3_9RHOB</name>
<organism evidence="2 3">
    <name type="scientific">Paracoccus broussonetiae subsp. drimophilus</name>
    <dbReference type="NCBI Taxonomy" id="3373869"/>
    <lineage>
        <taxon>Bacteria</taxon>
        <taxon>Pseudomonadati</taxon>
        <taxon>Pseudomonadota</taxon>
        <taxon>Alphaproteobacteria</taxon>
        <taxon>Rhodobacterales</taxon>
        <taxon>Paracoccaceae</taxon>
        <taxon>Paracoccus</taxon>
        <taxon>Paracoccus broussonetiae</taxon>
    </lineage>
</organism>
<dbReference type="EMBL" id="JBIMPR010000013">
    <property type="protein sequence ID" value="MFH5775821.1"/>
    <property type="molecule type" value="Genomic_DNA"/>
</dbReference>